<dbReference type="Pfam" id="PF03729">
    <property type="entry name" value="DUF308"/>
    <property type="match status" value="1"/>
</dbReference>
<dbReference type="InterPro" id="IPR052712">
    <property type="entry name" value="Acid_resist_chaperone_HdeD"/>
</dbReference>
<reference evidence="1 2" key="1">
    <citation type="journal article" date="2019" name="Nat. Med.">
        <title>A library of human gut bacterial isolates paired with longitudinal multiomics data enables mechanistic microbiome research.</title>
        <authorList>
            <person name="Poyet M."/>
            <person name="Groussin M."/>
            <person name="Gibbons S.M."/>
            <person name="Avila-Pacheco J."/>
            <person name="Jiang X."/>
            <person name="Kearney S.M."/>
            <person name="Perrotta A.R."/>
            <person name="Berdy B."/>
            <person name="Zhao S."/>
            <person name="Lieberman T.D."/>
            <person name="Swanson P.K."/>
            <person name="Smith M."/>
            <person name="Roesemann S."/>
            <person name="Alexander J.E."/>
            <person name="Rich S.A."/>
            <person name="Livny J."/>
            <person name="Vlamakis H."/>
            <person name="Clish C."/>
            <person name="Bullock K."/>
            <person name="Deik A."/>
            <person name="Scott J."/>
            <person name="Pierce K.A."/>
            <person name="Xavier R.J."/>
            <person name="Alm E.J."/>
        </authorList>
    </citation>
    <scope>NUCLEOTIDE SEQUENCE [LARGE SCALE GENOMIC DNA]</scope>
    <source>
        <strain evidence="1 2">BIOML-A2</strain>
    </source>
</reference>
<name>A0A6I3S4E6_9BURK</name>
<sequence length="206" mass="22262">MMESSSLEENMTQNNANNRVVNELLKPLKKRSGAMIGWGIFCIVLGTIGLFAPIAFSVGVTIFIGAMLLVSGATGLALFWKAEGWGARTAAIILALLTALTGLLLMFYPIAGTETLTLFLASYFIAIGLVKCWAALSNTDAKGWGLMLFSAIVSLLLGGCLWWGWPQSATWIFGIFVAIELIFDGWTALMFGLEVRALPDDDNDNK</sequence>
<protein>
    <recommendedName>
        <fullName evidence="3">HdeD family acid-resistance protein</fullName>
    </recommendedName>
</protein>
<dbReference type="InterPro" id="IPR005325">
    <property type="entry name" value="DUF308_memb"/>
</dbReference>
<gene>
    <name evidence="1" type="ORF">GMD42_01855</name>
</gene>
<proteinExistence type="predicted"/>
<evidence type="ECO:0000313" key="1">
    <source>
        <dbReference type="EMBL" id="MTU42383.1"/>
    </source>
</evidence>
<accession>A0A6I3S4E6</accession>
<dbReference type="PANTHER" id="PTHR34989:SF1">
    <property type="entry name" value="PROTEIN HDED"/>
    <property type="match status" value="1"/>
</dbReference>
<comment type="caution">
    <text evidence="1">The sequence shown here is derived from an EMBL/GenBank/DDBJ whole genome shotgun (WGS) entry which is preliminary data.</text>
</comment>
<organism evidence="1 2">
    <name type="scientific">Parasutterella excrementihominis</name>
    <dbReference type="NCBI Taxonomy" id="487175"/>
    <lineage>
        <taxon>Bacteria</taxon>
        <taxon>Pseudomonadati</taxon>
        <taxon>Pseudomonadota</taxon>
        <taxon>Betaproteobacteria</taxon>
        <taxon>Burkholderiales</taxon>
        <taxon>Sutterellaceae</taxon>
        <taxon>Parasutterella</taxon>
    </lineage>
</organism>
<evidence type="ECO:0008006" key="3">
    <source>
        <dbReference type="Google" id="ProtNLM"/>
    </source>
</evidence>
<dbReference type="EMBL" id="WNCL01000003">
    <property type="protein sequence ID" value="MTU42383.1"/>
    <property type="molecule type" value="Genomic_DNA"/>
</dbReference>
<dbReference type="Proteomes" id="UP000462362">
    <property type="component" value="Unassembled WGS sequence"/>
</dbReference>
<evidence type="ECO:0000313" key="2">
    <source>
        <dbReference type="Proteomes" id="UP000462362"/>
    </source>
</evidence>
<dbReference type="GO" id="GO:0005886">
    <property type="term" value="C:plasma membrane"/>
    <property type="evidence" value="ECO:0007669"/>
    <property type="project" value="TreeGrafter"/>
</dbReference>
<dbReference type="AlphaFoldDB" id="A0A6I3S4E6"/>
<dbReference type="PANTHER" id="PTHR34989">
    <property type="entry name" value="PROTEIN HDED"/>
    <property type="match status" value="1"/>
</dbReference>